<dbReference type="EMBL" id="CP006577">
    <property type="protein sequence ID" value="AIG97998.1"/>
    <property type="molecule type" value="Genomic_DNA"/>
</dbReference>
<dbReference type="InterPro" id="IPR014748">
    <property type="entry name" value="Enoyl-CoA_hydra_C"/>
</dbReference>
<dbReference type="InterPro" id="IPR036291">
    <property type="entry name" value="NAD(P)-bd_dom_sf"/>
</dbReference>
<dbReference type="UniPathway" id="UPA00659"/>
<proteinExistence type="predicted"/>
<keyword evidence="4" id="KW-0520">NAD</keyword>
<dbReference type="InterPro" id="IPR008927">
    <property type="entry name" value="6-PGluconate_DH-like_C_sf"/>
</dbReference>
<gene>
    <name evidence="8" type="ORF">AFULGI_00012190</name>
</gene>
<sequence>MKVLVVGAGTMGHGIAEVCALAGNEVILCDINENILKNALSRIEWSVRKLEQKGRIKGADDVLKRLKTTTDLVEAAKEADFVIEAVVEKTEVKHEVFKTLDENCRDDVILATNTSTIPITDIAMATKRKDKVVGLHFFNPPTLIRLVEIIRGRDTSDETVRKTVEFAKSIGMDYVLVERDVPGFLINRINIRVFVEAIRLLEEGFKPEQIDAAVKYRAGLPMGLFEVVDFSGVDTVYNVLNEVRKRGFEVEVPGLLERMVLEGRLGMKTGKGFYEYSGFYTRAKISKDLAYSVNPINLLAPGINEAAWLIRNGIATKEDIDKATVKGMGYPKGILDFADSYGIDRVVSVLETRKGKTGLKEYEPDELLKELKENGKLGKKTGEGFYKWNYELEDIGPVRYEKRHNYAVITMRRAEKLNALNEEMWVGLTKAFRKARLDRDVRAVIITGEGRAFCAGDDIAVMGSWKSFRDGVEFFENIAMPLVSELADYDKPIISLVNGNAFGGGMELNMFFDIVIASEDASFAVPEGLIGAIPPIASSFGYALFGRRMAYYALTGETMDAKEAKEFGLVDLVVPKHCLEDAGIEHVDKVCRVAPLAAQSIKRSMNAVRQLFGNALELAGKEIELLIPTEDFAEGMAAFVQKRRPQWKGR</sequence>
<evidence type="ECO:0000259" key="6">
    <source>
        <dbReference type="Pfam" id="PF00725"/>
    </source>
</evidence>
<dbReference type="RefSeq" id="WP_048095543.1">
    <property type="nucleotide sequence ID" value="NZ_CP006577.1"/>
</dbReference>
<dbReference type="Proteomes" id="UP000028501">
    <property type="component" value="Chromosome"/>
</dbReference>
<dbReference type="EC" id="4.2.1.17" evidence="8"/>
<dbReference type="InterPro" id="IPR006108">
    <property type="entry name" value="3HC_DH_C"/>
</dbReference>
<evidence type="ECO:0000256" key="2">
    <source>
        <dbReference type="ARBA" id="ARBA00022832"/>
    </source>
</evidence>
<feature type="domain" description="3-hydroxyacyl-CoA dehydrogenase C-terminal" evidence="6">
    <location>
        <begin position="183"/>
        <end position="276"/>
    </location>
</feature>
<dbReference type="GO" id="GO:0004300">
    <property type="term" value="F:enoyl-CoA hydratase activity"/>
    <property type="evidence" value="ECO:0007669"/>
    <property type="project" value="UniProtKB-EC"/>
</dbReference>
<keyword evidence="2" id="KW-0276">Fatty acid metabolism</keyword>
<dbReference type="Gene3D" id="1.10.1040.10">
    <property type="entry name" value="N-(1-d-carboxylethyl)-l-norvaline Dehydrogenase, domain 2"/>
    <property type="match status" value="2"/>
</dbReference>
<dbReference type="PANTHER" id="PTHR48075">
    <property type="entry name" value="3-HYDROXYACYL-COA DEHYDROGENASE FAMILY PROTEIN"/>
    <property type="match status" value="1"/>
</dbReference>
<dbReference type="GO" id="GO:0070403">
    <property type="term" value="F:NAD+ binding"/>
    <property type="evidence" value="ECO:0007669"/>
    <property type="project" value="InterPro"/>
</dbReference>
<dbReference type="GeneID" id="24794727"/>
<dbReference type="FunFam" id="3.40.50.720:FF:000009">
    <property type="entry name" value="Fatty oxidation complex, alpha subunit"/>
    <property type="match status" value="1"/>
</dbReference>
<keyword evidence="3 8" id="KW-0560">Oxidoreductase</keyword>
<dbReference type="InterPro" id="IPR006176">
    <property type="entry name" value="3-OHacyl-CoA_DH_NAD-bd"/>
</dbReference>
<dbReference type="SUPFAM" id="SSF52096">
    <property type="entry name" value="ClpP/crotonase"/>
    <property type="match status" value="1"/>
</dbReference>
<keyword evidence="8" id="KW-0456">Lyase</keyword>
<accession>A0A075WK98</accession>
<dbReference type="Gene3D" id="3.90.226.10">
    <property type="entry name" value="2-enoyl-CoA Hydratase, Chain A, domain 1"/>
    <property type="match status" value="1"/>
</dbReference>
<dbReference type="EC" id="1.1.1.35" evidence="8"/>
<organism evidence="8 9">
    <name type="scientific">Archaeoglobus fulgidus DSM 8774</name>
    <dbReference type="NCBI Taxonomy" id="1344584"/>
    <lineage>
        <taxon>Archaea</taxon>
        <taxon>Methanobacteriati</taxon>
        <taxon>Methanobacteriota</taxon>
        <taxon>Archaeoglobi</taxon>
        <taxon>Archaeoglobales</taxon>
        <taxon>Archaeoglobaceae</taxon>
        <taxon>Archaeoglobus</taxon>
    </lineage>
</organism>
<dbReference type="Pfam" id="PF00725">
    <property type="entry name" value="3HCDH"/>
    <property type="match status" value="2"/>
</dbReference>
<comment type="pathway">
    <text evidence="1">Lipid metabolism; fatty acid beta-oxidation.</text>
</comment>
<evidence type="ECO:0000259" key="7">
    <source>
        <dbReference type="Pfam" id="PF02737"/>
    </source>
</evidence>
<feature type="domain" description="3-hydroxyacyl-CoA dehydrogenase C-terminal" evidence="6">
    <location>
        <begin position="298"/>
        <end position="388"/>
    </location>
</feature>
<dbReference type="PANTHER" id="PTHR48075:SF5">
    <property type="entry name" value="3-HYDROXYBUTYRYL-COA DEHYDROGENASE"/>
    <property type="match status" value="1"/>
</dbReference>
<protein>
    <submittedName>
        <fullName evidence="8">3-hydroxyacyl-CoA dehydrogenase</fullName>
        <ecNumber evidence="8">1.1.1.35</ecNumber>
        <ecNumber evidence="8">4.2.1.17</ecNumber>
    </submittedName>
</protein>
<dbReference type="CDD" id="cd06558">
    <property type="entry name" value="crotonase-like"/>
    <property type="match status" value="1"/>
</dbReference>
<name>A0A075WK98_ARCFL</name>
<feature type="domain" description="3-hydroxyacyl-CoA dehydrogenase NAD binding" evidence="7">
    <location>
        <begin position="2"/>
        <end position="180"/>
    </location>
</feature>
<dbReference type="AlphaFoldDB" id="A0A075WK98"/>
<evidence type="ECO:0000313" key="9">
    <source>
        <dbReference type="Proteomes" id="UP000028501"/>
    </source>
</evidence>
<evidence type="ECO:0000256" key="1">
    <source>
        <dbReference type="ARBA" id="ARBA00005005"/>
    </source>
</evidence>
<dbReference type="InterPro" id="IPR029045">
    <property type="entry name" value="ClpP/crotonase-like_dom_sf"/>
</dbReference>
<dbReference type="Pfam" id="PF00378">
    <property type="entry name" value="ECH_1"/>
    <property type="match status" value="1"/>
</dbReference>
<reference evidence="8 9" key="1">
    <citation type="submission" date="2013-07" db="EMBL/GenBank/DDBJ databases">
        <title>Genome of Archaeoglobus fulgidus.</title>
        <authorList>
            <person name="Fiebig A."/>
            <person name="Birkeland N.-K."/>
        </authorList>
    </citation>
    <scope>NUCLEOTIDE SEQUENCE [LARGE SCALE GENOMIC DNA]</scope>
    <source>
        <strain evidence="8 9">DSM 8774</strain>
    </source>
</reference>
<dbReference type="HOGENOM" id="CLU_010448_2_1_2"/>
<dbReference type="KEGG" id="afg:AFULGI_00012190"/>
<dbReference type="GO" id="GO:0006635">
    <property type="term" value="P:fatty acid beta-oxidation"/>
    <property type="evidence" value="ECO:0007669"/>
    <property type="project" value="UniProtKB-UniPathway"/>
</dbReference>
<dbReference type="InterPro" id="IPR013328">
    <property type="entry name" value="6PGD_dom2"/>
</dbReference>
<dbReference type="SUPFAM" id="SSF51735">
    <property type="entry name" value="NAD(P)-binding Rossmann-fold domains"/>
    <property type="match status" value="1"/>
</dbReference>
<dbReference type="Gene3D" id="1.10.12.10">
    <property type="entry name" value="Lyase 2-enoyl-coa Hydratase, Chain A, domain 2"/>
    <property type="match status" value="1"/>
</dbReference>
<evidence type="ECO:0000256" key="3">
    <source>
        <dbReference type="ARBA" id="ARBA00023002"/>
    </source>
</evidence>
<dbReference type="GO" id="GO:0003857">
    <property type="term" value="F:(3S)-3-hydroxyacyl-CoA dehydrogenase (NAD+) activity"/>
    <property type="evidence" value="ECO:0007669"/>
    <property type="project" value="UniProtKB-EC"/>
</dbReference>
<dbReference type="InterPro" id="IPR001753">
    <property type="entry name" value="Enoyl-CoA_hydra/iso"/>
</dbReference>
<dbReference type="Pfam" id="PF02737">
    <property type="entry name" value="3HCDH_N"/>
    <property type="match status" value="1"/>
</dbReference>
<dbReference type="Gene3D" id="3.40.50.720">
    <property type="entry name" value="NAD(P)-binding Rossmann-like Domain"/>
    <property type="match status" value="1"/>
</dbReference>
<evidence type="ECO:0000256" key="4">
    <source>
        <dbReference type="ARBA" id="ARBA00023027"/>
    </source>
</evidence>
<evidence type="ECO:0000256" key="5">
    <source>
        <dbReference type="ARBA" id="ARBA00023098"/>
    </source>
</evidence>
<evidence type="ECO:0000313" key="8">
    <source>
        <dbReference type="EMBL" id="AIG97998.1"/>
    </source>
</evidence>
<keyword evidence="5" id="KW-0443">Lipid metabolism</keyword>
<dbReference type="SUPFAM" id="SSF48179">
    <property type="entry name" value="6-phosphogluconate dehydrogenase C-terminal domain-like"/>
    <property type="match status" value="2"/>
</dbReference>